<organism evidence="1 2">
    <name type="scientific">Saponaria officinalis</name>
    <name type="common">Common soapwort</name>
    <name type="synonym">Lychnis saponaria</name>
    <dbReference type="NCBI Taxonomy" id="3572"/>
    <lineage>
        <taxon>Eukaryota</taxon>
        <taxon>Viridiplantae</taxon>
        <taxon>Streptophyta</taxon>
        <taxon>Embryophyta</taxon>
        <taxon>Tracheophyta</taxon>
        <taxon>Spermatophyta</taxon>
        <taxon>Magnoliopsida</taxon>
        <taxon>eudicotyledons</taxon>
        <taxon>Gunneridae</taxon>
        <taxon>Pentapetalae</taxon>
        <taxon>Caryophyllales</taxon>
        <taxon>Caryophyllaceae</taxon>
        <taxon>Caryophylleae</taxon>
        <taxon>Saponaria</taxon>
    </lineage>
</organism>
<dbReference type="AlphaFoldDB" id="A0AAW1KWT4"/>
<protein>
    <submittedName>
        <fullName evidence="1">Uncharacterized protein</fullName>
    </submittedName>
</protein>
<evidence type="ECO:0000313" key="1">
    <source>
        <dbReference type="EMBL" id="KAK9723824.1"/>
    </source>
</evidence>
<reference evidence="1" key="1">
    <citation type="submission" date="2024-03" db="EMBL/GenBank/DDBJ databases">
        <title>WGS assembly of Saponaria officinalis var. Norfolk2.</title>
        <authorList>
            <person name="Jenkins J."/>
            <person name="Shu S."/>
            <person name="Grimwood J."/>
            <person name="Barry K."/>
            <person name="Goodstein D."/>
            <person name="Schmutz J."/>
            <person name="Leebens-Mack J."/>
            <person name="Osbourn A."/>
        </authorList>
    </citation>
    <scope>NUCLEOTIDE SEQUENCE [LARGE SCALE GENOMIC DNA]</scope>
    <source>
        <strain evidence="1">JIC</strain>
    </source>
</reference>
<evidence type="ECO:0000313" key="2">
    <source>
        <dbReference type="Proteomes" id="UP001443914"/>
    </source>
</evidence>
<comment type="caution">
    <text evidence="1">The sequence shown here is derived from an EMBL/GenBank/DDBJ whole genome shotgun (WGS) entry which is preliminary data.</text>
</comment>
<proteinExistence type="predicted"/>
<dbReference type="EMBL" id="JBDFQZ010000005">
    <property type="protein sequence ID" value="KAK9723824.1"/>
    <property type="molecule type" value="Genomic_DNA"/>
</dbReference>
<name>A0AAW1KWT4_SAPOF</name>
<gene>
    <name evidence="1" type="ORF">RND81_05G028000</name>
</gene>
<accession>A0AAW1KWT4</accession>
<sequence length="124" mass="14697">MPSRQTMPINLKPSVVSTRCMLLHFSLCNRLRYKILKNYHTRSSDFDKVEPLIITMTKERRVHSKQTPGRDNLLRLIVLIYRSTNHAYNFVRRPYSCRLHLHSNIAALAPTLFDELYPRWLSLT</sequence>
<dbReference type="Proteomes" id="UP001443914">
    <property type="component" value="Unassembled WGS sequence"/>
</dbReference>
<keyword evidence="2" id="KW-1185">Reference proteome</keyword>